<accession>A0A1U8J181</accession>
<evidence type="ECO:0000313" key="3">
    <source>
        <dbReference type="Proteomes" id="UP000818029"/>
    </source>
</evidence>
<dbReference type="AlphaFoldDB" id="A0A1U8J181"/>
<proteinExistence type="predicted"/>
<organism evidence="3 4">
    <name type="scientific">Gossypium hirsutum</name>
    <name type="common">Upland cotton</name>
    <name type="synonym">Gossypium mexicanum</name>
    <dbReference type="NCBI Taxonomy" id="3635"/>
    <lineage>
        <taxon>Eukaryota</taxon>
        <taxon>Viridiplantae</taxon>
        <taxon>Streptophyta</taxon>
        <taxon>Embryophyta</taxon>
        <taxon>Tracheophyta</taxon>
        <taxon>Spermatophyta</taxon>
        <taxon>Magnoliopsida</taxon>
        <taxon>eudicotyledons</taxon>
        <taxon>Gunneridae</taxon>
        <taxon>Pentapetalae</taxon>
        <taxon>rosids</taxon>
        <taxon>malvids</taxon>
        <taxon>Malvales</taxon>
        <taxon>Malvaceae</taxon>
        <taxon>Malvoideae</taxon>
        <taxon>Gossypium</taxon>
    </lineage>
</organism>
<dbReference type="PaxDb" id="3635-A0A1U8J181"/>
<dbReference type="KEGG" id="ghi:107902434"/>
<reference evidence="3" key="1">
    <citation type="journal article" date="2020" name="Nat. Genet.">
        <title>Genomic diversifications of five Gossypium allopolyploid species and their impact on cotton improvement.</title>
        <authorList>
            <person name="Chen Z.J."/>
            <person name="Sreedasyam A."/>
            <person name="Ando A."/>
            <person name="Song Q."/>
            <person name="De Santiago L.M."/>
            <person name="Hulse-Kemp A.M."/>
            <person name="Ding M."/>
            <person name="Ye W."/>
            <person name="Kirkbride R.C."/>
            <person name="Jenkins J."/>
            <person name="Plott C."/>
            <person name="Lovell J."/>
            <person name="Lin Y.M."/>
            <person name="Vaughn R."/>
            <person name="Liu B."/>
            <person name="Simpson S."/>
            <person name="Scheffler B.E."/>
            <person name="Wen L."/>
            <person name="Saski C.A."/>
            <person name="Grover C.E."/>
            <person name="Hu G."/>
            <person name="Conover J.L."/>
            <person name="Carlson J.W."/>
            <person name="Shu S."/>
            <person name="Boston L.B."/>
            <person name="Williams M."/>
            <person name="Peterson D.G."/>
            <person name="McGee K."/>
            <person name="Jones D.C."/>
            <person name="Wendel J.F."/>
            <person name="Stelly D.M."/>
            <person name="Grimwood J."/>
            <person name="Schmutz J."/>
        </authorList>
    </citation>
    <scope>NUCLEOTIDE SEQUENCE [LARGE SCALE GENOMIC DNA]</scope>
    <source>
        <strain evidence="3">cv. TM-1</strain>
    </source>
</reference>
<dbReference type="PANTHER" id="PTHR11439:SF503">
    <property type="entry name" value="CYSTEINE-RICH RLK (RECEPTOR-LIKE PROTEIN KINASE) 8"/>
    <property type="match status" value="1"/>
</dbReference>
<gene>
    <name evidence="4" type="primary">LOC107902434</name>
</gene>
<dbReference type="STRING" id="3635.A0A1U8J181"/>
<dbReference type="InterPro" id="IPR013103">
    <property type="entry name" value="RVT_2"/>
</dbReference>
<dbReference type="PANTHER" id="PTHR11439">
    <property type="entry name" value="GAG-POL-RELATED RETROTRANSPOSON"/>
    <property type="match status" value="1"/>
</dbReference>
<reference evidence="4" key="2">
    <citation type="submission" date="2025-08" db="UniProtKB">
        <authorList>
            <consortium name="RefSeq"/>
        </authorList>
    </citation>
    <scope>IDENTIFICATION</scope>
</reference>
<name>A0A1U8J181_GOSHI</name>
<evidence type="ECO:0000256" key="1">
    <source>
        <dbReference type="SAM" id="Phobius"/>
    </source>
</evidence>
<dbReference type="RefSeq" id="XP_016684106.2">
    <property type="nucleotide sequence ID" value="XM_016828617.2"/>
</dbReference>
<dbReference type="InterPro" id="IPR043502">
    <property type="entry name" value="DNA/RNA_pol_sf"/>
</dbReference>
<evidence type="ECO:0000313" key="4">
    <source>
        <dbReference type="RefSeq" id="XP_016684106.2"/>
    </source>
</evidence>
<keyword evidence="1" id="KW-0812">Transmembrane</keyword>
<dbReference type="Proteomes" id="UP000818029">
    <property type="component" value="Chromosome D05"/>
</dbReference>
<keyword evidence="1" id="KW-0472">Membrane</keyword>
<protein>
    <submittedName>
        <fullName evidence="4">Uncharacterized mitochondrial protein AtMg00810-like</fullName>
    </submittedName>
</protein>
<feature type="domain" description="Reverse transcriptase Ty1/copia-type" evidence="2">
    <location>
        <begin position="5"/>
        <end position="90"/>
    </location>
</feature>
<feature type="transmembrane region" description="Helical" evidence="1">
    <location>
        <begin position="113"/>
        <end position="135"/>
    </location>
</feature>
<dbReference type="Pfam" id="PF07727">
    <property type="entry name" value="RVT_2"/>
    <property type="match status" value="1"/>
</dbReference>
<keyword evidence="3" id="KW-1185">Reference proteome</keyword>
<evidence type="ECO:0000259" key="2">
    <source>
        <dbReference type="Pfam" id="PF07727"/>
    </source>
</evidence>
<keyword evidence="1" id="KW-1133">Transmembrane helix</keyword>
<dbReference type="GeneID" id="107902434"/>
<dbReference type="SUPFAM" id="SSF56672">
    <property type="entry name" value="DNA/RNA polymerases"/>
    <property type="match status" value="1"/>
</dbReference>
<sequence length="149" mass="17016">MQKNENETLLIVSLYVDDLLVTSSRNELIEEFKKQMQDVFEMTNLGEITYFIGIEINQTQHAIFISQQAFSLKILSKFYMSNYKSASTPAAQGEKLSSKGDHKNVDEKGYRSLVGCLLYLTTSMPDIMFAISLLFRFMHCCNVARFKAA</sequence>